<dbReference type="PROSITE" id="PS50088">
    <property type="entry name" value="ANK_REPEAT"/>
    <property type="match status" value="1"/>
</dbReference>
<dbReference type="EMBL" id="CAJVCH010278245">
    <property type="protein sequence ID" value="CAG7734885.1"/>
    <property type="molecule type" value="Genomic_DNA"/>
</dbReference>
<dbReference type="InterPro" id="IPR002110">
    <property type="entry name" value="Ankyrin_rpt"/>
</dbReference>
<gene>
    <name evidence="2" type="ORF">AFUS01_LOCUS23248</name>
</gene>
<evidence type="ECO:0000256" key="1">
    <source>
        <dbReference type="PROSITE-ProRule" id="PRU00023"/>
    </source>
</evidence>
<organism evidence="2 3">
    <name type="scientific">Allacma fusca</name>
    <dbReference type="NCBI Taxonomy" id="39272"/>
    <lineage>
        <taxon>Eukaryota</taxon>
        <taxon>Metazoa</taxon>
        <taxon>Ecdysozoa</taxon>
        <taxon>Arthropoda</taxon>
        <taxon>Hexapoda</taxon>
        <taxon>Collembola</taxon>
        <taxon>Symphypleona</taxon>
        <taxon>Sminthuridae</taxon>
        <taxon>Allacma</taxon>
    </lineage>
</organism>
<dbReference type="PANTHER" id="PTHR24198:SF165">
    <property type="entry name" value="ANKYRIN REPEAT-CONTAINING PROTEIN-RELATED"/>
    <property type="match status" value="1"/>
</dbReference>
<proteinExistence type="predicted"/>
<dbReference type="PANTHER" id="PTHR24198">
    <property type="entry name" value="ANKYRIN REPEAT AND PROTEIN KINASE DOMAIN-CONTAINING PROTEIN"/>
    <property type="match status" value="1"/>
</dbReference>
<dbReference type="SMART" id="SM00248">
    <property type="entry name" value="ANK"/>
    <property type="match status" value="4"/>
</dbReference>
<dbReference type="Pfam" id="PF12796">
    <property type="entry name" value="Ank_2"/>
    <property type="match status" value="2"/>
</dbReference>
<keyword evidence="3" id="KW-1185">Reference proteome</keyword>
<dbReference type="AlphaFoldDB" id="A0A8J2P7K8"/>
<protein>
    <submittedName>
        <fullName evidence="2">Uncharacterized protein</fullName>
    </submittedName>
</protein>
<dbReference type="Proteomes" id="UP000708208">
    <property type="component" value="Unassembled WGS sequence"/>
</dbReference>
<feature type="repeat" description="ANK" evidence="1">
    <location>
        <begin position="175"/>
        <end position="195"/>
    </location>
</feature>
<evidence type="ECO:0000313" key="3">
    <source>
        <dbReference type="Proteomes" id="UP000708208"/>
    </source>
</evidence>
<reference evidence="2" key="1">
    <citation type="submission" date="2021-06" db="EMBL/GenBank/DDBJ databases">
        <authorList>
            <person name="Hodson N. C."/>
            <person name="Mongue J. A."/>
            <person name="Jaron S. K."/>
        </authorList>
    </citation>
    <scope>NUCLEOTIDE SEQUENCE</scope>
</reference>
<comment type="caution">
    <text evidence="2">The sequence shown here is derived from an EMBL/GenBank/DDBJ whole genome shotgun (WGS) entry which is preliminary data.</text>
</comment>
<dbReference type="PROSITE" id="PS50297">
    <property type="entry name" value="ANK_REP_REGION"/>
    <property type="match status" value="1"/>
</dbReference>
<accession>A0A8J2P7K8</accession>
<keyword evidence="1" id="KW-0040">ANK repeat</keyword>
<sequence length="203" mass="22354">MICSSKKSVEVEEPIIPVGYPGNKSSLENSGSGNSCPIRYGPMRILQLAEAGNVLEFEQLIREKPMQLLVRNNRGRTAAHHAALHNQVGILRVIEDCKGDIGVLDDEGNSPLLIAVKSEAVDCIHYLLQNRAFPGMLNKKSQAALHLAAECGKVKSLETLAQYFYLLDVNQPGDRGRTPLHLACINDHFECVKILESLPLIIF</sequence>
<dbReference type="OrthoDB" id="1661883at2759"/>
<evidence type="ECO:0000313" key="2">
    <source>
        <dbReference type="EMBL" id="CAG7734885.1"/>
    </source>
</evidence>
<name>A0A8J2P7K8_9HEXA</name>